<protein>
    <submittedName>
        <fullName evidence="2">Glycosyltransferase</fullName>
        <ecNumber evidence="2">2.4.-.-</ecNumber>
    </submittedName>
</protein>
<keyword evidence="2" id="KW-0328">Glycosyltransferase</keyword>
<dbReference type="PANTHER" id="PTHR46401:SF8">
    <property type="entry name" value="BLL6006 PROTEIN"/>
    <property type="match status" value="1"/>
</dbReference>
<gene>
    <name evidence="2" type="ORF">ACFQNJ_02615</name>
</gene>
<keyword evidence="2" id="KW-0808">Transferase</keyword>
<accession>A0ABW2R4S1</accession>
<dbReference type="Gene3D" id="3.40.50.2000">
    <property type="entry name" value="Glycogen Phosphorylase B"/>
    <property type="match status" value="1"/>
</dbReference>
<dbReference type="Pfam" id="PF00534">
    <property type="entry name" value="Glycos_transf_1"/>
    <property type="match status" value="1"/>
</dbReference>
<reference evidence="3" key="1">
    <citation type="journal article" date="2019" name="Int. J. Syst. Evol. Microbiol.">
        <title>The Global Catalogue of Microorganisms (GCM) 10K type strain sequencing project: providing services to taxonomists for standard genome sequencing and annotation.</title>
        <authorList>
            <consortium name="The Broad Institute Genomics Platform"/>
            <consortium name="The Broad Institute Genome Sequencing Center for Infectious Disease"/>
            <person name="Wu L."/>
            <person name="Ma J."/>
        </authorList>
    </citation>
    <scope>NUCLEOTIDE SEQUENCE [LARGE SCALE GENOMIC DNA]</scope>
    <source>
        <strain evidence="3">CCUG 54518</strain>
    </source>
</reference>
<keyword evidence="3" id="KW-1185">Reference proteome</keyword>
<sequence>MSKTTSTGKAAPSLRIGIWFGFPFEIQTKREGIGRYTVSLAKALMENFNSEVELWCYEINKSNFESLFEPIIKDKSISHLLRIHTEASSLNQCQLDIETSWLRDFIRSKDVIHRDQLLEVCCNTLSKADCFLVPIVSLTNAINLIHPVVIALHDLVTVEFKHLFAEEEGYDEQSTKSVLLFAQQIAADGAFFCSNSNYVRNNHALKYIDGLRSERTDYIHLPVIPPPIHQDVALPSKEVLEYKYGLPKRYFFYPTQIRPYKNLEALIRLLDRIRFSDPDLKLVITGKPNKRASALSKILALDDQIVLTGDVSEIELYALHKYAEFSIAPSYFEGGIPWQALEAIQMETPALIARTPGAIERLESIGIDPNDCTDFVFDPDNIDQLTGLYRNLQANRTTIIEQQKRIQKLLTQYTWSDVANRYYNIFSTRTITRKRSVAAFLETNSAIKASLQQKPPLTDTRIQPQNKYVAALKKLPIVSPILLYTWRLLKAPQTLASIWQMSMETKNSVADLKILLTNQRTAANKNSEINKL</sequence>
<dbReference type="PANTHER" id="PTHR46401">
    <property type="entry name" value="GLYCOSYLTRANSFERASE WBBK-RELATED"/>
    <property type="match status" value="1"/>
</dbReference>
<evidence type="ECO:0000259" key="1">
    <source>
        <dbReference type="Pfam" id="PF00534"/>
    </source>
</evidence>
<evidence type="ECO:0000313" key="2">
    <source>
        <dbReference type="EMBL" id="MFC7433400.1"/>
    </source>
</evidence>
<dbReference type="RefSeq" id="WP_382253601.1">
    <property type="nucleotide sequence ID" value="NZ_JBHTBX010000001.1"/>
</dbReference>
<organism evidence="2 3">
    <name type="scientific">Hydrogenophaga bisanensis</name>
    <dbReference type="NCBI Taxonomy" id="439611"/>
    <lineage>
        <taxon>Bacteria</taxon>
        <taxon>Pseudomonadati</taxon>
        <taxon>Pseudomonadota</taxon>
        <taxon>Betaproteobacteria</taxon>
        <taxon>Burkholderiales</taxon>
        <taxon>Comamonadaceae</taxon>
        <taxon>Hydrogenophaga</taxon>
    </lineage>
</organism>
<comment type="caution">
    <text evidence="2">The sequence shown here is derived from an EMBL/GenBank/DDBJ whole genome shotgun (WGS) entry which is preliminary data.</text>
</comment>
<dbReference type="SUPFAM" id="SSF53756">
    <property type="entry name" value="UDP-Glycosyltransferase/glycogen phosphorylase"/>
    <property type="match status" value="1"/>
</dbReference>
<dbReference type="GO" id="GO:0016757">
    <property type="term" value="F:glycosyltransferase activity"/>
    <property type="evidence" value="ECO:0007669"/>
    <property type="project" value="UniProtKB-KW"/>
</dbReference>
<dbReference type="EMBL" id="JBHTBX010000001">
    <property type="protein sequence ID" value="MFC7433400.1"/>
    <property type="molecule type" value="Genomic_DNA"/>
</dbReference>
<feature type="domain" description="Glycosyl transferase family 1" evidence="1">
    <location>
        <begin position="248"/>
        <end position="396"/>
    </location>
</feature>
<dbReference type="Proteomes" id="UP001596495">
    <property type="component" value="Unassembled WGS sequence"/>
</dbReference>
<proteinExistence type="predicted"/>
<dbReference type="EC" id="2.4.-.-" evidence="2"/>
<evidence type="ECO:0000313" key="3">
    <source>
        <dbReference type="Proteomes" id="UP001596495"/>
    </source>
</evidence>
<dbReference type="InterPro" id="IPR001296">
    <property type="entry name" value="Glyco_trans_1"/>
</dbReference>
<name>A0ABW2R4S1_9BURK</name>